<dbReference type="AlphaFoldDB" id="A0AAJ0B2K6"/>
<feature type="region of interest" description="Disordered" evidence="1">
    <location>
        <begin position="1"/>
        <end position="155"/>
    </location>
</feature>
<dbReference type="GO" id="GO:0030968">
    <property type="term" value="P:endoplasmic reticulum unfolded protein response"/>
    <property type="evidence" value="ECO:0007669"/>
    <property type="project" value="TreeGrafter"/>
</dbReference>
<evidence type="ECO:0000313" key="3">
    <source>
        <dbReference type="Proteomes" id="UP001239445"/>
    </source>
</evidence>
<dbReference type="GO" id="GO:0003714">
    <property type="term" value="F:transcription corepressor activity"/>
    <property type="evidence" value="ECO:0007669"/>
    <property type="project" value="InterPro"/>
</dbReference>
<keyword evidence="3" id="KW-1185">Reference proteome</keyword>
<dbReference type="GO" id="GO:0005634">
    <property type="term" value="C:nucleus"/>
    <property type="evidence" value="ECO:0007669"/>
    <property type="project" value="TreeGrafter"/>
</dbReference>
<feature type="region of interest" description="Disordered" evidence="1">
    <location>
        <begin position="254"/>
        <end position="327"/>
    </location>
</feature>
<dbReference type="InterPro" id="IPR013927">
    <property type="entry name" value="TF_Opi1_Ccg-8"/>
</dbReference>
<dbReference type="EMBL" id="MU839846">
    <property type="protein sequence ID" value="KAK1750530.1"/>
    <property type="molecule type" value="Genomic_DNA"/>
</dbReference>
<reference evidence="2" key="1">
    <citation type="submission" date="2023-06" db="EMBL/GenBank/DDBJ databases">
        <title>Genome-scale phylogeny and comparative genomics of the fungal order Sordariales.</title>
        <authorList>
            <consortium name="Lawrence Berkeley National Laboratory"/>
            <person name="Hensen N."/>
            <person name="Bonometti L."/>
            <person name="Westerberg I."/>
            <person name="Brannstrom I.O."/>
            <person name="Guillou S."/>
            <person name="Cros-Aarteil S."/>
            <person name="Calhoun S."/>
            <person name="Haridas S."/>
            <person name="Kuo A."/>
            <person name="Mondo S."/>
            <person name="Pangilinan J."/>
            <person name="Riley R."/>
            <person name="Labutti K."/>
            <person name="Andreopoulos B."/>
            <person name="Lipzen A."/>
            <person name="Chen C."/>
            <person name="Yanf M."/>
            <person name="Daum C."/>
            <person name="Ng V."/>
            <person name="Clum A."/>
            <person name="Steindorff A."/>
            <person name="Ohm R."/>
            <person name="Martin F."/>
            <person name="Silar P."/>
            <person name="Natvig D."/>
            <person name="Lalanne C."/>
            <person name="Gautier V."/>
            <person name="Ament-Velasquez S.L."/>
            <person name="Kruys A."/>
            <person name="Hutchinson M.I."/>
            <person name="Powell A.J."/>
            <person name="Barry K."/>
            <person name="Miller A.N."/>
            <person name="Grigoriev I.V."/>
            <person name="Debuchy R."/>
            <person name="Gladieux P."/>
            <person name="Thoren M.H."/>
            <person name="Johannesson H."/>
        </authorList>
    </citation>
    <scope>NUCLEOTIDE SEQUENCE</scope>
    <source>
        <strain evidence="2">PSN4</strain>
    </source>
</reference>
<evidence type="ECO:0000313" key="2">
    <source>
        <dbReference type="EMBL" id="KAK1750530.1"/>
    </source>
</evidence>
<dbReference type="GO" id="GO:0005783">
    <property type="term" value="C:endoplasmic reticulum"/>
    <property type="evidence" value="ECO:0007669"/>
    <property type="project" value="TreeGrafter"/>
</dbReference>
<accession>A0AAJ0B2K6</accession>
<dbReference type="PANTHER" id="PTHR38406:SF1">
    <property type="entry name" value="TRANSCRIPTIONAL REPRESSOR OPI1"/>
    <property type="match status" value="1"/>
</dbReference>
<dbReference type="PANTHER" id="PTHR38406">
    <property type="entry name" value="TRANSCRIPTIONAL REPRESSOR OPI1"/>
    <property type="match status" value="1"/>
</dbReference>
<feature type="compositionally biased region" description="Low complexity" evidence="1">
    <location>
        <begin position="509"/>
        <end position="535"/>
    </location>
</feature>
<name>A0AAJ0B2K6_9PEZI</name>
<gene>
    <name evidence="2" type="ORF">QBC47DRAFT_118638</name>
</gene>
<organism evidence="2 3">
    <name type="scientific">Echria macrotheca</name>
    <dbReference type="NCBI Taxonomy" id="438768"/>
    <lineage>
        <taxon>Eukaryota</taxon>
        <taxon>Fungi</taxon>
        <taxon>Dikarya</taxon>
        <taxon>Ascomycota</taxon>
        <taxon>Pezizomycotina</taxon>
        <taxon>Sordariomycetes</taxon>
        <taxon>Sordariomycetidae</taxon>
        <taxon>Sordariales</taxon>
        <taxon>Schizotheciaceae</taxon>
        <taxon>Echria</taxon>
    </lineage>
</organism>
<dbReference type="GO" id="GO:0006357">
    <property type="term" value="P:regulation of transcription by RNA polymerase II"/>
    <property type="evidence" value="ECO:0007669"/>
    <property type="project" value="TreeGrafter"/>
</dbReference>
<feature type="compositionally biased region" description="Polar residues" evidence="1">
    <location>
        <begin position="11"/>
        <end position="21"/>
    </location>
</feature>
<feature type="region of interest" description="Disordered" evidence="1">
    <location>
        <begin position="509"/>
        <end position="549"/>
    </location>
</feature>
<dbReference type="Proteomes" id="UP001239445">
    <property type="component" value="Unassembled WGS sequence"/>
</dbReference>
<proteinExistence type="predicted"/>
<comment type="caution">
    <text evidence="2">The sequence shown here is derived from an EMBL/GenBank/DDBJ whole genome shotgun (WGS) entry which is preliminary data.</text>
</comment>
<protein>
    <submittedName>
        <fullName evidence="2">Clock-controlled protein 8</fullName>
    </submittedName>
</protein>
<dbReference type="GO" id="GO:0008654">
    <property type="term" value="P:phospholipid biosynthetic process"/>
    <property type="evidence" value="ECO:0007669"/>
    <property type="project" value="TreeGrafter"/>
</dbReference>
<feature type="compositionally biased region" description="Polar residues" evidence="1">
    <location>
        <begin position="80"/>
        <end position="94"/>
    </location>
</feature>
<dbReference type="Pfam" id="PF08618">
    <property type="entry name" value="Opi1"/>
    <property type="match status" value="1"/>
</dbReference>
<feature type="compositionally biased region" description="Low complexity" evidence="1">
    <location>
        <begin position="22"/>
        <end position="34"/>
    </location>
</feature>
<feature type="compositionally biased region" description="Polar residues" evidence="1">
    <location>
        <begin position="536"/>
        <end position="549"/>
    </location>
</feature>
<evidence type="ECO:0000256" key="1">
    <source>
        <dbReference type="SAM" id="MobiDB-lite"/>
    </source>
</evidence>
<sequence>MEHDHMLRPSHNGQSSVPTGESQSTATPAPAMTSIPPPPEYTQQGNSAGQHAPISLTLRPLNDVSPELAPIQPQHERNASGASHTLPPLSSVTSALRPSPEPAPPAWPNTNPYAAYYTPGLMPPPDTPPRAEQDTSAASPARSYERRSTSVSLDDPDVRMAAEALGNLRAGSVSSPSHRNREPQAEPILSLFTTSYPRLATTIGGATSVASSIYDQGKNISPHIIRTSAEYLEDKLSPLTERVGTSLEGPVRWLLQGKKHQSGTDLEPRSSKRRRAGLNDDKQVRDQLSPGVQRRISTSTDSPPAYYDDQRSPPYSEVHNSRPGSRSEWTRLIVSTSALGVAMLPENLRRLKSCLEIPRDANSFIGNNLEALKNVVDQYDAGVGAGASSSELDKLIDMMNGLKRDIVSRLQAVITSVSQSAGSAVPLNVRDVIRDQFTGLPIRFQAHLAQESPLEPGVNGNQESGMRQTARSVVVLAKDGLQMISNVSDVIDRTIQSAQLWLDKKAGASSEAEQSSGFTGHAAQPAAQWASAQPSTNPSLSGEDVTMST</sequence>